<proteinExistence type="predicted"/>
<sequence>MMENEFLLGPLELLSANRWVPITLVYPKMLNREALCSALQATLNQNPIFAGRLQWKVGKAFPAAKLKVVVDPTMCGILFTTSISSMKLKDIIVDENTTSWRSRSQLTKQFMAAPHAMTMHKMIKESTSLVYITLTQLDGGSILCVEFAHCIGDGSTFYHFLKHLSQASTLLNFGLVNELNIQASPFHLVYEAVNLVPANVPVWLFVGPKPREQSPNASLSHELMVNTKVFWFTQSQMERIKTLASKNSIVSSNDALTALLWKLSSFLPTQNSHYPFHLRVLINFRSAFSPPLPLNSIGNMVYSAIVKGAPATIISEMDIASLASICRQSIEAGRANVVNDLAIVYKHASCWSKVYWNDPPEEHNITSVTSLAAFNFVALEFPCQDTSSVSALEQLESPFGGFQNFFQVFTDARGGYRVVAHLSPRTMPIFEERLKLYLVRSAWNENY</sequence>
<dbReference type="Pfam" id="PF02458">
    <property type="entry name" value="Transferase"/>
    <property type="match status" value="1"/>
</dbReference>
<reference evidence="2 3" key="1">
    <citation type="journal article" date="2014" name="Genome Biol. Evol.">
        <title>The secreted proteins of Achlya hypogyna and Thraustotheca clavata identify the ancestral oomycete secretome and reveal gene acquisitions by horizontal gene transfer.</title>
        <authorList>
            <person name="Misner I."/>
            <person name="Blouin N."/>
            <person name="Leonard G."/>
            <person name="Richards T.A."/>
            <person name="Lane C.E."/>
        </authorList>
    </citation>
    <scope>NUCLEOTIDE SEQUENCE [LARGE SCALE GENOMIC DNA]</scope>
    <source>
        <strain evidence="2 3">ATCC 34112</strain>
    </source>
</reference>
<dbReference type="AlphaFoldDB" id="A0A1V9YTC3"/>
<evidence type="ECO:0000313" key="2">
    <source>
        <dbReference type="EMBL" id="OQR88988.1"/>
    </source>
</evidence>
<dbReference type="OrthoDB" id="1932220at2759"/>
<dbReference type="InterPro" id="IPR051283">
    <property type="entry name" value="Sec_Metabolite_Acyltrans"/>
</dbReference>
<dbReference type="InterPro" id="IPR023213">
    <property type="entry name" value="CAT-like_dom_sf"/>
</dbReference>
<protein>
    <submittedName>
        <fullName evidence="2">Uncharacterized protein</fullName>
    </submittedName>
</protein>
<dbReference type="STRING" id="74557.A0A1V9YTC3"/>
<dbReference type="PANTHER" id="PTHR31896:SF64">
    <property type="entry name" value="TRICHOTHECENE 3-O-ACETYLTRANSFERASE"/>
    <property type="match status" value="1"/>
</dbReference>
<gene>
    <name evidence="2" type="ORF">THRCLA_09981</name>
</gene>
<evidence type="ECO:0000313" key="3">
    <source>
        <dbReference type="Proteomes" id="UP000243217"/>
    </source>
</evidence>
<evidence type="ECO:0000256" key="1">
    <source>
        <dbReference type="ARBA" id="ARBA00022679"/>
    </source>
</evidence>
<dbReference type="PANTHER" id="PTHR31896">
    <property type="entry name" value="FAMILY REGULATORY PROTEIN, PUTATIVE (AFU_ORTHOLOGUE AFUA_3G14730)-RELATED"/>
    <property type="match status" value="1"/>
</dbReference>
<dbReference type="EMBL" id="JNBS01002913">
    <property type="protein sequence ID" value="OQR88988.1"/>
    <property type="molecule type" value="Genomic_DNA"/>
</dbReference>
<organism evidence="2 3">
    <name type="scientific">Thraustotheca clavata</name>
    <dbReference type="NCBI Taxonomy" id="74557"/>
    <lineage>
        <taxon>Eukaryota</taxon>
        <taxon>Sar</taxon>
        <taxon>Stramenopiles</taxon>
        <taxon>Oomycota</taxon>
        <taxon>Saprolegniomycetes</taxon>
        <taxon>Saprolegniales</taxon>
        <taxon>Achlyaceae</taxon>
        <taxon>Thraustotheca</taxon>
    </lineage>
</organism>
<comment type="caution">
    <text evidence="2">The sequence shown here is derived from an EMBL/GenBank/DDBJ whole genome shotgun (WGS) entry which is preliminary data.</text>
</comment>
<accession>A0A1V9YTC3</accession>
<name>A0A1V9YTC3_9STRA</name>
<dbReference type="GO" id="GO:0016740">
    <property type="term" value="F:transferase activity"/>
    <property type="evidence" value="ECO:0007669"/>
    <property type="project" value="UniProtKB-KW"/>
</dbReference>
<dbReference type="Proteomes" id="UP000243217">
    <property type="component" value="Unassembled WGS sequence"/>
</dbReference>
<keyword evidence="3" id="KW-1185">Reference proteome</keyword>
<dbReference type="Gene3D" id="3.30.559.10">
    <property type="entry name" value="Chloramphenicol acetyltransferase-like domain"/>
    <property type="match status" value="2"/>
</dbReference>
<keyword evidence="1" id="KW-0808">Transferase</keyword>